<dbReference type="PRINTS" id="PR01042">
    <property type="entry name" value="TRNASYNTHASP"/>
</dbReference>
<comment type="similarity">
    <text evidence="1 7">Belongs to the class-II aminoacyl-tRNA synthetase family.</text>
</comment>
<dbReference type="EC" id="6.1.1.22" evidence="7"/>
<dbReference type="NCBIfam" id="NF003037">
    <property type="entry name" value="PRK03932.1"/>
    <property type="match status" value="1"/>
</dbReference>
<keyword evidence="5 7" id="KW-0648">Protein biosynthesis</keyword>
<dbReference type="NCBIfam" id="TIGR00457">
    <property type="entry name" value="asnS"/>
    <property type="match status" value="1"/>
</dbReference>
<evidence type="ECO:0000256" key="3">
    <source>
        <dbReference type="ARBA" id="ARBA00022741"/>
    </source>
</evidence>
<dbReference type="Gene3D" id="3.30.930.10">
    <property type="entry name" value="Bira Bifunctional Protein, Domain 2"/>
    <property type="match status" value="1"/>
</dbReference>
<dbReference type="GO" id="GO:0006421">
    <property type="term" value="P:asparaginyl-tRNA aminoacylation"/>
    <property type="evidence" value="ECO:0007669"/>
    <property type="project" value="UniProtKB-UniRule"/>
</dbReference>
<evidence type="ECO:0000313" key="9">
    <source>
        <dbReference type="EMBL" id="TMQ68599.1"/>
    </source>
</evidence>
<evidence type="ECO:0000256" key="4">
    <source>
        <dbReference type="ARBA" id="ARBA00022840"/>
    </source>
</evidence>
<dbReference type="Gene3D" id="2.40.50.140">
    <property type="entry name" value="Nucleic acid-binding proteins"/>
    <property type="match status" value="1"/>
</dbReference>
<dbReference type="InterPro" id="IPR004522">
    <property type="entry name" value="Asn-tRNA-ligase"/>
</dbReference>
<dbReference type="InterPro" id="IPR045864">
    <property type="entry name" value="aa-tRNA-synth_II/BPL/LPL"/>
</dbReference>
<reference evidence="9 10" key="1">
    <citation type="journal article" date="2019" name="Nat. Microbiol.">
        <title>Mediterranean grassland soil C-N compound turnover is dependent on rainfall and depth, and is mediated by genomically divergent microorganisms.</title>
        <authorList>
            <person name="Diamond S."/>
            <person name="Andeer P.F."/>
            <person name="Li Z."/>
            <person name="Crits-Christoph A."/>
            <person name="Burstein D."/>
            <person name="Anantharaman K."/>
            <person name="Lane K.R."/>
            <person name="Thomas B.C."/>
            <person name="Pan C."/>
            <person name="Northen T.R."/>
            <person name="Banfield J.F."/>
        </authorList>
    </citation>
    <scope>NUCLEOTIDE SEQUENCE [LARGE SCALE GENOMIC DNA]</scope>
    <source>
        <strain evidence="9">WS_8</strain>
    </source>
</reference>
<dbReference type="GO" id="GO:0003676">
    <property type="term" value="F:nucleic acid binding"/>
    <property type="evidence" value="ECO:0007669"/>
    <property type="project" value="InterPro"/>
</dbReference>
<evidence type="ECO:0000313" key="10">
    <source>
        <dbReference type="Proteomes" id="UP000316609"/>
    </source>
</evidence>
<feature type="domain" description="Aminoacyl-transfer RNA synthetases class-II family profile" evidence="8">
    <location>
        <begin position="200"/>
        <end position="499"/>
    </location>
</feature>
<proteinExistence type="inferred from homology"/>
<evidence type="ECO:0000256" key="6">
    <source>
        <dbReference type="ARBA" id="ARBA00023146"/>
    </source>
</evidence>
<evidence type="ECO:0000256" key="1">
    <source>
        <dbReference type="ARBA" id="ARBA00008226"/>
    </source>
</evidence>
<accession>A0A538TYK1</accession>
<comment type="subunit">
    <text evidence="7">Homodimer.</text>
</comment>
<organism evidence="9 10">
    <name type="scientific">Eiseniibacteriota bacterium</name>
    <dbReference type="NCBI Taxonomy" id="2212470"/>
    <lineage>
        <taxon>Bacteria</taxon>
        <taxon>Candidatus Eiseniibacteriota</taxon>
    </lineage>
</organism>
<dbReference type="SUPFAM" id="SSF55681">
    <property type="entry name" value="Class II aaRS and biotin synthetases"/>
    <property type="match status" value="1"/>
</dbReference>
<dbReference type="AlphaFoldDB" id="A0A538TYK1"/>
<dbReference type="InterPro" id="IPR004364">
    <property type="entry name" value="Aa-tRNA-synt_II"/>
</dbReference>
<evidence type="ECO:0000256" key="7">
    <source>
        <dbReference type="HAMAP-Rule" id="MF_00534"/>
    </source>
</evidence>
<dbReference type="PANTHER" id="PTHR22594">
    <property type="entry name" value="ASPARTYL/LYSYL-TRNA SYNTHETASE"/>
    <property type="match status" value="1"/>
</dbReference>
<evidence type="ECO:0000259" key="8">
    <source>
        <dbReference type="PROSITE" id="PS50862"/>
    </source>
</evidence>
<protein>
    <recommendedName>
        <fullName evidence="7">Asparagine--tRNA ligase</fullName>
        <ecNumber evidence="7">6.1.1.22</ecNumber>
    </recommendedName>
    <alternativeName>
        <fullName evidence="7">Asparaginyl-tRNA synthetase</fullName>
        <shortName evidence="7">AsnRS</shortName>
    </alternativeName>
</protein>
<dbReference type="PROSITE" id="PS50862">
    <property type="entry name" value="AA_TRNA_LIGASE_II"/>
    <property type="match status" value="1"/>
</dbReference>
<comment type="caution">
    <text evidence="9">The sequence shown here is derived from an EMBL/GenBank/DDBJ whole genome shotgun (WGS) entry which is preliminary data.</text>
</comment>
<dbReference type="GO" id="GO:0005524">
    <property type="term" value="F:ATP binding"/>
    <property type="evidence" value="ECO:0007669"/>
    <property type="project" value="UniProtKB-UniRule"/>
</dbReference>
<keyword evidence="6 7" id="KW-0030">Aminoacyl-tRNA synthetase</keyword>
<dbReference type="CDD" id="cd00776">
    <property type="entry name" value="AsxRS_core"/>
    <property type="match status" value="1"/>
</dbReference>
<sequence length="499" mass="56156">MLGFVTCHAFQAVIGRASRGLDRQAQPSLRRRARCGGRPESLAGDHRRVHALPRVFRGGILSSVSQSSTVPWVRVSEAPAHVGGSIEVRGWLMHRRSSGKVQFLVLRDGSGVLQCVVGRNDVAPTVWDLCDGLTQESSVIVRGALRADARAPGGVEMGMQSLELVALAEPYPISPKEHGTEFLMDHRHLWLRSARQQAILTIRAEVIQAFRDFMDHEGFLLVDAPVFTPNACEGTTTLFETQYFDQRAYLTQSGQLYEEAAAMAFGRVYCFGPAFRAEKSKTRRHLIEFWMMEPEWAFATLEDVIALEERLVVYTVSRVLERRRQELEAIERDVSKLERVKAPFVRIRYDEAVARLRAAGHAFEWGGDFGGTDETVLSEQVDTPLFVTHYPAVVKAFYMEPDPTDPRACLSCDCLAPEGYGEIIGGGQRMASLELLTRRIEEHALPQEAFEWYKDLRRYGSVPHAGFGIGVERTLAWIAGLDHVRETIPFPRMLYRLRP</sequence>
<dbReference type="InterPro" id="IPR004365">
    <property type="entry name" value="NA-bd_OB_tRNA"/>
</dbReference>
<gene>
    <name evidence="7 9" type="primary">asnS</name>
    <name evidence="9" type="ORF">E6K78_00290</name>
</gene>
<keyword evidence="2 7" id="KW-0436">Ligase</keyword>
<evidence type="ECO:0000256" key="5">
    <source>
        <dbReference type="ARBA" id="ARBA00022917"/>
    </source>
</evidence>
<dbReference type="Pfam" id="PF00152">
    <property type="entry name" value="tRNA-synt_2"/>
    <property type="match status" value="1"/>
</dbReference>
<dbReference type="InterPro" id="IPR012340">
    <property type="entry name" value="NA-bd_OB-fold"/>
</dbReference>
<comment type="subcellular location">
    <subcellularLocation>
        <location evidence="7">Cytoplasm</location>
    </subcellularLocation>
</comment>
<dbReference type="PANTHER" id="PTHR22594:SF34">
    <property type="entry name" value="ASPARAGINE--TRNA LIGASE, MITOCHONDRIAL-RELATED"/>
    <property type="match status" value="1"/>
</dbReference>
<dbReference type="InterPro" id="IPR002312">
    <property type="entry name" value="Asp/Asn-tRNA-synth_IIb"/>
</dbReference>
<comment type="catalytic activity">
    <reaction evidence="7">
        <text>tRNA(Asn) + L-asparagine + ATP = L-asparaginyl-tRNA(Asn) + AMP + diphosphate + H(+)</text>
        <dbReference type="Rhea" id="RHEA:11180"/>
        <dbReference type="Rhea" id="RHEA-COMP:9659"/>
        <dbReference type="Rhea" id="RHEA-COMP:9674"/>
        <dbReference type="ChEBI" id="CHEBI:15378"/>
        <dbReference type="ChEBI" id="CHEBI:30616"/>
        <dbReference type="ChEBI" id="CHEBI:33019"/>
        <dbReference type="ChEBI" id="CHEBI:58048"/>
        <dbReference type="ChEBI" id="CHEBI:78442"/>
        <dbReference type="ChEBI" id="CHEBI:78515"/>
        <dbReference type="ChEBI" id="CHEBI:456215"/>
        <dbReference type="EC" id="6.1.1.22"/>
    </reaction>
</comment>
<keyword evidence="3 7" id="KW-0547">Nucleotide-binding</keyword>
<dbReference type="EMBL" id="VBOY01000006">
    <property type="protein sequence ID" value="TMQ68599.1"/>
    <property type="molecule type" value="Genomic_DNA"/>
</dbReference>
<dbReference type="HAMAP" id="MF_00534">
    <property type="entry name" value="Asn_tRNA_synth"/>
    <property type="match status" value="1"/>
</dbReference>
<keyword evidence="7" id="KW-0963">Cytoplasm</keyword>
<dbReference type="Pfam" id="PF01336">
    <property type="entry name" value="tRNA_anti-codon"/>
    <property type="match status" value="1"/>
</dbReference>
<dbReference type="InterPro" id="IPR006195">
    <property type="entry name" value="aa-tRNA-synth_II"/>
</dbReference>
<dbReference type="Proteomes" id="UP000316609">
    <property type="component" value="Unassembled WGS sequence"/>
</dbReference>
<evidence type="ECO:0000256" key="2">
    <source>
        <dbReference type="ARBA" id="ARBA00022598"/>
    </source>
</evidence>
<keyword evidence="4 7" id="KW-0067">ATP-binding</keyword>
<dbReference type="GO" id="GO:0005737">
    <property type="term" value="C:cytoplasm"/>
    <property type="evidence" value="ECO:0007669"/>
    <property type="project" value="UniProtKB-SubCell"/>
</dbReference>
<name>A0A538TYK1_UNCEI</name>
<dbReference type="GO" id="GO:0004816">
    <property type="term" value="F:asparagine-tRNA ligase activity"/>
    <property type="evidence" value="ECO:0007669"/>
    <property type="project" value="UniProtKB-UniRule"/>
</dbReference>
<dbReference type="SUPFAM" id="SSF50249">
    <property type="entry name" value="Nucleic acid-binding proteins"/>
    <property type="match status" value="1"/>
</dbReference>